<sequence length="58" mass="6360">MSLNGWFTNCQGDGYWTWRNTAGGLCLDVAGGSSAPGANVQQWTCNELSPQIWKLDPR</sequence>
<evidence type="ECO:0000313" key="2">
    <source>
        <dbReference type="EMBL" id="CAG6390919.1"/>
    </source>
</evidence>
<dbReference type="Pfam" id="PF14200">
    <property type="entry name" value="RicinB_lectin_2"/>
    <property type="match status" value="1"/>
</dbReference>
<dbReference type="AlphaFoldDB" id="A0A9W4DP08"/>
<protein>
    <recommendedName>
        <fullName evidence="1">Ricin B lectin domain-containing protein</fullName>
    </recommendedName>
</protein>
<organism evidence="2 3">
    <name type="scientific">Actinacidiphila cocklensis</name>
    <dbReference type="NCBI Taxonomy" id="887465"/>
    <lineage>
        <taxon>Bacteria</taxon>
        <taxon>Bacillati</taxon>
        <taxon>Actinomycetota</taxon>
        <taxon>Actinomycetes</taxon>
        <taxon>Kitasatosporales</taxon>
        <taxon>Streptomycetaceae</taxon>
        <taxon>Actinacidiphila</taxon>
    </lineage>
</organism>
<gene>
    <name evidence="2" type="ORF">SCOCK_10387</name>
</gene>
<dbReference type="SUPFAM" id="SSF50370">
    <property type="entry name" value="Ricin B-like lectins"/>
    <property type="match status" value="1"/>
</dbReference>
<dbReference type="PROSITE" id="PS50231">
    <property type="entry name" value="RICIN_B_LECTIN"/>
    <property type="match status" value="1"/>
</dbReference>
<dbReference type="CDD" id="cd00161">
    <property type="entry name" value="beta-trefoil_Ricin-like"/>
    <property type="match status" value="1"/>
</dbReference>
<dbReference type="InterPro" id="IPR035992">
    <property type="entry name" value="Ricin_B-like_lectins"/>
</dbReference>
<proteinExistence type="predicted"/>
<dbReference type="EMBL" id="CAJSLV010000001">
    <property type="protein sequence ID" value="CAG6390919.1"/>
    <property type="molecule type" value="Genomic_DNA"/>
</dbReference>
<feature type="domain" description="Ricin B lectin" evidence="1">
    <location>
        <begin position="9"/>
        <end position="57"/>
    </location>
</feature>
<reference evidence="2" key="1">
    <citation type="submission" date="2021-05" db="EMBL/GenBank/DDBJ databases">
        <authorList>
            <person name="Arsene-Ploetze F."/>
        </authorList>
    </citation>
    <scope>NUCLEOTIDE SEQUENCE</scope>
    <source>
        <strain evidence="2">DSM 42138</strain>
    </source>
</reference>
<evidence type="ECO:0000313" key="3">
    <source>
        <dbReference type="Proteomes" id="UP001152519"/>
    </source>
</evidence>
<accession>A0A9W4DP08</accession>
<comment type="caution">
    <text evidence="2">The sequence shown here is derived from an EMBL/GenBank/DDBJ whole genome shotgun (WGS) entry which is preliminary data.</text>
</comment>
<dbReference type="Gene3D" id="2.80.10.50">
    <property type="match status" value="1"/>
</dbReference>
<dbReference type="Proteomes" id="UP001152519">
    <property type="component" value="Unassembled WGS sequence"/>
</dbReference>
<keyword evidence="3" id="KW-1185">Reference proteome</keyword>
<name>A0A9W4DP08_9ACTN</name>
<evidence type="ECO:0000259" key="1">
    <source>
        <dbReference type="Pfam" id="PF14200"/>
    </source>
</evidence>
<dbReference type="InterPro" id="IPR000772">
    <property type="entry name" value="Ricin_B_lectin"/>
</dbReference>